<proteinExistence type="predicted"/>
<evidence type="ECO:0000313" key="1">
    <source>
        <dbReference type="EMBL" id="RWZ59626.1"/>
    </source>
</evidence>
<protein>
    <submittedName>
        <fullName evidence="1">Uncharacterized protein</fullName>
    </submittedName>
</protein>
<accession>A0A3S3ZP02</accession>
<sequence length="235" mass="25846">MKLAGPGDLLSPERFRRVISPQIDRFPFAVEEVAARARRNLKGLPREVVRGFHEALARYSAEVAAAVPDRPVHDDQDVRSTFSGELLATIARGPVAFREAVTLGELRPASQSQRASASALARIARKLLGEGEMPPTIFDPNPTAAEAQGAFERMDDEAWTSALYLPGPVNPFAPSILPGFDDDRRCFTGSAYLHKPNGIEQILLLTRQRDYSTAARDFDDALELITRTDFEVSQA</sequence>
<dbReference type="EMBL" id="RZNC01000004">
    <property type="protein sequence ID" value="RWZ59626.1"/>
    <property type="molecule type" value="Genomic_DNA"/>
</dbReference>
<name>A0A3S3ZP02_9MICO</name>
<reference evidence="1 2" key="1">
    <citation type="submission" date="2018-12" db="EMBL/GenBank/DDBJ databases">
        <authorList>
            <person name="Li F."/>
        </authorList>
    </citation>
    <scope>NUCLEOTIDE SEQUENCE [LARGE SCALE GENOMIC DNA]</scope>
    <source>
        <strain evidence="1 2">8H24J-4-2</strain>
    </source>
</reference>
<gene>
    <name evidence="1" type="ORF">ELQ92_12430</name>
</gene>
<dbReference type="Proteomes" id="UP000288603">
    <property type="component" value="Unassembled WGS sequence"/>
</dbReference>
<dbReference type="AlphaFoldDB" id="A0A3S3ZP02"/>
<keyword evidence="2" id="KW-1185">Reference proteome</keyword>
<dbReference type="RefSeq" id="WP_128499449.1">
    <property type="nucleotide sequence ID" value="NZ_RZNC01000004.1"/>
</dbReference>
<evidence type="ECO:0000313" key="2">
    <source>
        <dbReference type="Proteomes" id="UP000288603"/>
    </source>
</evidence>
<comment type="caution">
    <text evidence="1">The sequence shown here is derived from an EMBL/GenBank/DDBJ whole genome shotgun (WGS) entry which is preliminary data.</text>
</comment>
<organism evidence="1 2">
    <name type="scientific">Labedella populi</name>
    <dbReference type="NCBI Taxonomy" id="2498850"/>
    <lineage>
        <taxon>Bacteria</taxon>
        <taxon>Bacillati</taxon>
        <taxon>Actinomycetota</taxon>
        <taxon>Actinomycetes</taxon>
        <taxon>Micrococcales</taxon>
        <taxon>Microbacteriaceae</taxon>
        <taxon>Labedella</taxon>
    </lineage>
</organism>